<dbReference type="InterPro" id="IPR005269">
    <property type="entry name" value="LOG"/>
</dbReference>
<dbReference type="Gene3D" id="3.40.50.450">
    <property type="match status" value="1"/>
</dbReference>
<dbReference type="EC" id="3.2.2.n1" evidence="3"/>
<dbReference type="PANTHER" id="PTHR31223:SF70">
    <property type="entry name" value="LOG FAMILY PROTEIN YJL055W"/>
    <property type="match status" value="1"/>
</dbReference>
<gene>
    <name evidence="4" type="ORF">DW888_07440</name>
</gene>
<dbReference type="RefSeq" id="WP_122201205.1">
    <property type="nucleotide sequence ID" value="NZ_CABJFV010000004.1"/>
</dbReference>
<dbReference type="GO" id="GO:0009691">
    <property type="term" value="P:cytokinin biosynthetic process"/>
    <property type="evidence" value="ECO:0007669"/>
    <property type="project" value="UniProtKB-UniRule"/>
</dbReference>
<organism evidence="4 5">
    <name type="scientific">Bacteroides nordii</name>
    <dbReference type="NCBI Taxonomy" id="291645"/>
    <lineage>
        <taxon>Bacteria</taxon>
        <taxon>Pseudomonadati</taxon>
        <taxon>Bacteroidota</taxon>
        <taxon>Bacteroidia</taxon>
        <taxon>Bacteroidales</taxon>
        <taxon>Bacteroidaceae</taxon>
        <taxon>Bacteroides</taxon>
    </lineage>
</organism>
<evidence type="ECO:0000256" key="2">
    <source>
        <dbReference type="ARBA" id="ARBA00006763"/>
    </source>
</evidence>
<name>A0A413VS85_9BACE</name>
<keyword evidence="3" id="KW-0203">Cytokinin biosynthesis</keyword>
<evidence type="ECO:0000313" key="5">
    <source>
        <dbReference type="Proteomes" id="UP000284379"/>
    </source>
</evidence>
<comment type="similarity">
    <text evidence="2 3">Belongs to the LOG family.</text>
</comment>
<dbReference type="Proteomes" id="UP000284379">
    <property type="component" value="Unassembled WGS sequence"/>
</dbReference>
<evidence type="ECO:0000313" key="4">
    <source>
        <dbReference type="EMBL" id="RHB36456.1"/>
    </source>
</evidence>
<dbReference type="GO" id="GO:0008714">
    <property type="term" value="F:AMP nucleosidase activity"/>
    <property type="evidence" value="ECO:0007669"/>
    <property type="project" value="UniProtKB-EC"/>
</dbReference>
<dbReference type="InterPro" id="IPR031100">
    <property type="entry name" value="LOG_fam"/>
</dbReference>
<dbReference type="PANTHER" id="PTHR31223">
    <property type="entry name" value="LOG FAMILY PROTEIN YJL055W"/>
    <property type="match status" value="1"/>
</dbReference>
<protein>
    <recommendedName>
        <fullName evidence="3">Cytokinin riboside 5'-monophosphate phosphoribohydrolase</fullName>
        <ecNumber evidence="3">3.2.2.n1</ecNumber>
    </recommendedName>
</protein>
<accession>A0A413VS85</accession>
<evidence type="ECO:0000256" key="3">
    <source>
        <dbReference type="RuleBase" id="RU363015"/>
    </source>
</evidence>
<dbReference type="AlphaFoldDB" id="A0A413VS85"/>
<proteinExistence type="inferred from homology"/>
<keyword evidence="3" id="KW-0378">Hydrolase</keyword>
<comment type="caution">
    <text evidence="4">The sequence shown here is derived from an EMBL/GenBank/DDBJ whole genome shotgun (WGS) entry which is preliminary data.</text>
</comment>
<dbReference type="Pfam" id="PF03641">
    <property type="entry name" value="Lysine_decarbox"/>
    <property type="match status" value="1"/>
</dbReference>
<comment type="catalytic activity">
    <reaction evidence="1">
        <text>AMP + H2O = D-ribose 5-phosphate + adenine</text>
        <dbReference type="Rhea" id="RHEA:20129"/>
        <dbReference type="ChEBI" id="CHEBI:15377"/>
        <dbReference type="ChEBI" id="CHEBI:16708"/>
        <dbReference type="ChEBI" id="CHEBI:78346"/>
        <dbReference type="ChEBI" id="CHEBI:456215"/>
        <dbReference type="EC" id="3.2.2.4"/>
    </reaction>
</comment>
<dbReference type="EMBL" id="QSGO01000004">
    <property type="protein sequence ID" value="RHB36456.1"/>
    <property type="molecule type" value="Genomic_DNA"/>
</dbReference>
<dbReference type="SUPFAM" id="SSF102405">
    <property type="entry name" value="MCP/YpsA-like"/>
    <property type="match status" value="1"/>
</dbReference>
<dbReference type="GO" id="GO:0005829">
    <property type="term" value="C:cytosol"/>
    <property type="evidence" value="ECO:0007669"/>
    <property type="project" value="TreeGrafter"/>
</dbReference>
<reference evidence="4 5" key="1">
    <citation type="submission" date="2018-08" db="EMBL/GenBank/DDBJ databases">
        <title>A genome reference for cultivated species of the human gut microbiota.</title>
        <authorList>
            <person name="Zou Y."/>
            <person name="Xue W."/>
            <person name="Luo G."/>
        </authorList>
    </citation>
    <scope>NUCLEOTIDE SEQUENCE [LARGE SCALE GENOMIC DNA]</scope>
    <source>
        <strain evidence="4 5">AM40-30BH</strain>
    </source>
</reference>
<evidence type="ECO:0000256" key="1">
    <source>
        <dbReference type="ARBA" id="ARBA00000274"/>
    </source>
</evidence>
<sequence length="195" mass="21621">MNQINSVCVYSASSTKIDEVYFNAARQLGQLLAKRRIRLINGAGSIGLMRSVADAVLENGGGVTGVIPKFMVEQGWHHTGLSKLVEVESMHERKQLMADLSDAVIALPGGCGTLEELLEIITWKQLGLYLNPIVILNTNGFFDPLLDMLTRAIDENFMRRQHGEIWHVATTPEEAVELIYTVPVWDASIRKFAAI</sequence>
<dbReference type="NCBIfam" id="TIGR00730">
    <property type="entry name" value="Rossman fold protein, TIGR00730 family"/>
    <property type="match status" value="1"/>
</dbReference>